<dbReference type="InterPro" id="IPR050810">
    <property type="entry name" value="Bact_Secretion_Sys_Channel"/>
</dbReference>
<reference evidence="5" key="1">
    <citation type="journal article" date="2019" name="Int. J. Syst. Evol. Microbiol.">
        <title>The Global Catalogue of Microorganisms (GCM) 10K type strain sequencing project: providing services to taxonomists for standard genome sequencing and annotation.</title>
        <authorList>
            <consortium name="The Broad Institute Genomics Platform"/>
            <consortium name="The Broad Institute Genome Sequencing Center for Infectious Disease"/>
            <person name="Wu L."/>
            <person name="Ma J."/>
        </authorList>
    </citation>
    <scope>NUCLEOTIDE SEQUENCE [LARGE SCALE GENOMIC DNA]</scope>
    <source>
        <strain evidence="5">SHR3</strain>
    </source>
</reference>
<evidence type="ECO:0000313" key="5">
    <source>
        <dbReference type="Proteomes" id="UP001595974"/>
    </source>
</evidence>
<dbReference type="Pfam" id="PF00263">
    <property type="entry name" value="Secretin"/>
    <property type="match status" value="1"/>
</dbReference>
<evidence type="ECO:0000256" key="1">
    <source>
        <dbReference type="RuleBase" id="RU004003"/>
    </source>
</evidence>
<dbReference type="PRINTS" id="PR00811">
    <property type="entry name" value="BCTERIALGSPD"/>
</dbReference>
<evidence type="ECO:0000259" key="3">
    <source>
        <dbReference type="Pfam" id="PF00263"/>
    </source>
</evidence>
<feature type="compositionally biased region" description="Pro residues" evidence="2">
    <location>
        <begin position="25"/>
        <end position="38"/>
    </location>
</feature>
<evidence type="ECO:0000256" key="2">
    <source>
        <dbReference type="SAM" id="MobiDB-lite"/>
    </source>
</evidence>
<dbReference type="InterPro" id="IPR004846">
    <property type="entry name" value="T2SS/T3SS_dom"/>
</dbReference>
<dbReference type="PANTHER" id="PTHR30332">
    <property type="entry name" value="PROBABLE GENERAL SECRETION PATHWAY PROTEIN D"/>
    <property type="match status" value="1"/>
</dbReference>
<feature type="domain" description="Type II/III secretion system secretin-like" evidence="3">
    <location>
        <begin position="294"/>
        <end position="471"/>
    </location>
</feature>
<dbReference type="InterPro" id="IPR001775">
    <property type="entry name" value="GspD/PilQ"/>
</dbReference>
<dbReference type="Gene3D" id="3.55.50.30">
    <property type="match status" value="1"/>
</dbReference>
<dbReference type="PANTHER" id="PTHR30332:SF17">
    <property type="entry name" value="TYPE IV PILIATION SYSTEM PROTEIN DR_0774-RELATED"/>
    <property type="match status" value="1"/>
</dbReference>
<protein>
    <recommendedName>
        <fullName evidence="3">Type II/III secretion system secretin-like domain-containing protein</fullName>
    </recommendedName>
</protein>
<accession>A0ABW1AXC5</accession>
<sequence>MPGAPLPPSRLTPGDGAREAATIPVQPPAPPAPVPAPEPTYSVTVRNVPVEQLLFAIGRDANLDIDLHPGLDGNVTLNAVDQPLPVLLERIARQAGLRIELDGRHVGVRPDTPFLRSYQLDYVNLTRTMNGTVATSTQIATSSSAMERPAGSGGGNASVTQIETRSVNQFWESVAADIRAILDEDGGRKADAADDRRLLVNRETGVLMVRASGRQHDSIRAYLDQVQQASRRQVMIEATIVEVTLADGYRQGIDWRRLGVPGWSVRPRGSNDAGRGTPTLSYLSDRLDIGLELLETFGTVKVLSSPRLSVLNNQTAMLKVVEEVVYFLVDASTTQYDESKREKTTATTTPQSVSVGMVMSVTPQISAAGDITLNVRPTISGISGFRDDPNPSLGSIPNRVPQIRTREIESVLRLRSGEIGVLGGLMEDKVDYDGGRIPLLGDIPLLGEAVTRRDNAVRRTELLIFLRPLLIEDPSMGGDYAAYRKRLPAAGFLAADPAPGERNFPHAPLRPPLPAVPPTTIRIP</sequence>
<proteinExistence type="inferred from homology"/>
<feature type="region of interest" description="Disordered" evidence="2">
    <location>
        <begin position="503"/>
        <end position="524"/>
    </location>
</feature>
<feature type="compositionally biased region" description="Pro residues" evidence="2">
    <location>
        <begin position="508"/>
        <end position="517"/>
    </location>
</feature>
<comment type="caution">
    <text evidence="4">The sequence shown here is derived from an EMBL/GenBank/DDBJ whole genome shotgun (WGS) entry which is preliminary data.</text>
</comment>
<dbReference type="Proteomes" id="UP001595974">
    <property type="component" value="Unassembled WGS sequence"/>
</dbReference>
<dbReference type="EMBL" id="JBHSOG010000102">
    <property type="protein sequence ID" value="MFC5771977.1"/>
    <property type="molecule type" value="Genomic_DNA"/>
</dbReference>
<evidence type="ECO:0000313" key="4">
    <source>
        <dbReference type="EMBL" id="MFC5771977.1"/>
    </source>
</evidence>
<name>A0ABW1AXC5_9RHOO</name>
<keyword evidence="5" id="KW-1185">Reference proteome</keyword>
<gene>
    <name evidence="4" type="ORF">ACFPTN_21565</name>
</gene>
<comment type="similarity">
    <text evidence="1">Belongs to the bacterial secretin family.</text>
</comment>
<organism evidence="4 5">
    <name type="scientific">Thauera sinica</name>
    <dbReference type="NCBI Taxonomy" id="2665146"/>
    <lineage>
        <taxon>Bacteria</taxon>
        <taxon>Pseudomonadati</taxon>
        <taxon>Pseudomonadota</taxon>
        <taxon>Betaproteobacteria</taxon>
        <taxon>Rhodocyclales</taxon>
        <taxon>Zoogloeaceae</taxon>
        <taxon>Thauera</taxon>
    </lineage>
</organism>
<feature type="compositionally biased region" description="Pro residues" evidence="2">
    <location>
        <begin position="1"/>
        <end position="10"/>
    </location>
</feature>
<feature type="region of interest" description="Disordered" evidence="2">
    <location>
        <begin position="1"/>
        <end position="38"/>
    </location>
</feature>